<dbReference type="Pfam" id="PF01926">
    <property type="entry name" value="MMR_HSR1"/>
    <property type="match status" value="1"/>
</dbReference>
<evidence type="ECO:0000313" key="2">
    <source>
        <dbReference type="EMBL" id="MEQ2509286.1"/>
    </source>
</evidence>
<dbReference type="EMBL" id="JBBNGE010000066">
    <property type="protein sequence ID" value="MEQ2509286.1"/>
    <property type="molecule type" value="Genomic_DNA"/>
</dbReference>
<gene>
    <name evidence="2" type="ORF">AAAT87_13650</name>
</gene>
<dbReference type="SUPFAM" id="SSF52540">
    <property type="entry name" value="P-loop containing nucleoside triphosphate hydrolases"/>
    <property type="match status" value="1"/>
</dbReference>
<feature type="domain" description="G" evidence="1">
    <location>
        <begin position="74"/>
        <end position="183"/>
    </location>
</feature>
<dbReference type="InterPro" id="IPR006073">
    <property type="entry name" value="GTP-bd"/>
</dbReference>
<evidence type="ECO:0000259" key="1">
    <source>
        <dbReference type="Pfam" id="PF01926"/>
    </source>
</evidence>
<name>A0ABV1G1J0_9BACT</name>
<accession>A0ABV1G1J0</accession>
<evidence type="ECO:0000313" key="3">
    <source>
        <dbReference type="Proteomes" id="UP001465717"/>
    </source>
</evidence>
<dbReference type="Proteomes" id="UP001465717">
    <property type="component" value="Unassembled WGS sequence"/>
</dbReference>
<reference evidence="2 3" key="1">
    <citation type="submission" date="2024-04" db="EMBL/GenBank/DDBJ databases">
        <title>Human intestinal bacterial collection.</title>
        <authorList>
            <person name="Pauvert C."/>
            <person name="Hitch T.C.A."/>
            <person name="Clavel T."/>
        </authorList>
    </citation>
    <scope>NUCLEOTIDE SEQUENCE [LARGE SCALE GENOMIC DNA]</scope>
    <source>
        <strain evidence="2 3">CLA-AA-H174</strain>
    </source>
</reference>
<proteinExistence type="predicted"/>
<organism evidence="2 3">
    <name type="scientific">Segatella sinensis</name>
    <dbReference type="NCBI Taxonomy" id="3085167"/>
    <lineage>
        <taxon>Bacteria</taxon>
        <taxon>Pseudomonadati</taxon>
        <taxon>Bacteroidota</taxon>
        <taxon>Bacteroidia</taxon>
        <taxon>Bacteroidales</taxon>
        <taxon>Prevotellaceae</taxon>
        <taxon>Segatella</taxon>
    </lineage>
</organism>
<dbReference type="InterPro" id="IPR027417">
    <property type="entry name" value="P-loop_NTPase"/>
</dbReference>
<dbReference type="Gene3D" id="3.40.50.300">
    <property type="entry name" value="P-loop containing nucleotide triphosphate hydrolases"/>
    <property type="match status" value="1"/>
</dbReference>
<comment type="caution">
    <text evidence="2">The sequence shown here is derived from an EMBL/GenBank/DDBJ whole genome shotgun (WGS) entry which is preliminary data.</text>
</comment>
<dbReference type="PRINTS" id="PR00326">
    <property type="entry name" value="GTP1OBG"/>
</dbReference>
<sequence>MQNNPVSFVDKRVATEMPEVVRKATQEAIDKETQKIEKELGINGLLAKLSQVLGKDDLEKIKKLWNDANARPVRVGILGKCGVGKSTTVNNLFQGELEEIEPITLSTSRLGVGNSVAQYKKYKLPKGGRLTIVDLPGYGRDLVEDESYQEIYLKELKNCDIIILIIQANSSDLVDDQVMIQTLIEWKKAGLI</sequence>
<keyword evidence="3" id="KW-1185">Reference proteome</keyword>
<dbReference type="RefSeq" id="WP_349226711.1">
    <property type="nucleotide sequence ID" value="NZ_JBBNFG020000009.1"/>
</dbReference>
<protein>
    <submittedName>
        <fullName evidence="2">GTPase</fullName>
    </submittedName>
</protein>